<evidence type="ECO:0000259" key="1">
    <source>
        <dbReference type="Pfam" id="PF18765"/>
    </source>
</evidence>
<proteinExistence type="predicted"/>
<comment type="caution">
    <text evidence="2">The sequence shown here is derived from an EMBL/GenBank/DDBJ whole genome shotgun (WGS) entry which is preliminary data.</text>
</comment>
<dbReference type="Gene3D" id="3.30.460.10">
    <property type="entry name" value="Beta Polymerase, domain 2"/>
    <property type="match status" value="1"/>
</dbReference>
<dbReference type="PANTHER" id="PTHR43852">
    <property type="entry name" value="NUCLEOTIDYLTRANSFERASE"/>
    <property type="match status" value="1"/>
</dbReference>
<dbReference type="Proteomes" id="UP000885664">
    <property type="component" value="Unassembled WGS sequence"/>
</dbReference>
<feature type="domain" description="Polymerase beta nucleotidyltransferase" evidence="1">
    <location>
        <begin position="29"/>
        <end position="114"/>
    </location>
</feature>
<accession>A0A7C2Z3F2</accession>
<dbReference type="EMBL" id="DSFE01000012">
    <property type="protein sequence ID" value="HEU97321.1"/>
    <property type="molecule type" value="Genomic_DNA"/>
</dbReference>
<dbReference type="PANTHER" id="PTHR43852:SF3">
    <property type="entry name" value="NUCLEOTIDYLTRANSFERASE"/>
    <property type="match status" value="1"/>
</dbReference>
<organism evidence="2">
    <name type="scientific">Fervidicoccus fontis</name>
    <dbReference type="NCBI Taxonomy" id="683846"/>
    <lineage>
        <taxon>Archaea</taxon>
        <taxon>Thermoproteota</taxon>
        <taxon>Thermoprotei</taxon>
        <taxon>Fervidicoccales</taxon>
        <taxon>Fervidicoccaceae</taxon>
        <taxon>Fervidicoccus</taxon>
    </lineage>
</organism>
<gene>
    <name evidence="2" type="ORF">ENO36_00495</name>
</gene>
<evidence type="ECO:0000313" key="2">
    <source>
        <dbReference type="EMBL" id="HEU97321.1"/>
    </source>
</evidence>
<dbReference type="InterPro" id="IPR041633">
    <property type="entry name" value="Polbeta"/>
</dbReference>
<dbReference type="InterPro" id="IPR052930">
    <property type="entry name" value="TA_antitoxin_MntA"/>
</dbReference>
<name>A0A7C2Z3F2_9CREN</name>
<reference evidence="2" key="1">
    <citation type="journal article" date="2020" name="mSystems">
        <title>Genome- and Community-Level Interaction Insights into Carbon Utilization and Element Cycling Functions of Hydrothermarchaeota in Hydrothermal Sediment.</title>
        <authorList>
            <person name="Zhou Z."/>
            <person name="Liu Y."/>
            <person name="Xu W."/>
            <person name="Pan J."/>
            <person name="Luo Z.H."/>
            <person name="Li M."/>
        </authorList>
    </citation>
    <scope>NUCLEOTIDE SEQUENCE [LARGE SCALE GENOMIC DNA]</scope>
    <source>
        <strain evidence="2">SpSt-1259</strain>
    </source>
</reference>
<dbReference type="Pfam" id="PF18765">
    <property type="entry name" value="Polbeta"/>
    <property type="match status" value="1"/>
</dbReference>
<dbReference type="CDD" id="cd05403">
    <property type="entry name" value="NT_KNTase_like"/>
    <property type="match status" value="1"/>
</dbReference>
<sequence>MSLELEERDKFRFFRLSKEEKGRIQEILRSLLLSHAEIVLAILYGSFLKEVPFRDIDIAVYVVDGKLDTIDYELNLIAEFEGKLRYKLDLKVLNDAPPWFVRMVLENGEVLFERIPLLSEKLYLKSIDEQFLIRRYSMDPYLSGNQEK</sequence>
<protein>
    <submittedName>
        <fullName evidence="2">Nucleotidyltransferase domain-containing protein</fullName>
    </submittedName>
</protein>
<dbReference type="InterPro" id="IPR043519">
    <property type="entry name" value="NT_sf"/>
</dbReference>
<dbReference type="AlphaFoldDB" id="A0A7C2Z3F2"/>
<dbReference type="SUPFAM" id="SSF81301">
    <property type="entry name" value="Nucleotidyltransferase"/>
    <property type="match status" value="1"/>
</dbReference>